<accession>A0A090M7Z3</accession>
<dbReference type="InterPro" id="IPR037673">
    <property type="entry name" value="MSC/AndL"/>
</dbReference>
<dbReference type="GO" id="GO:0016020">
    <property type="term" value="C:membrane"/>
    <property type="evidence" value="ECO:0007669"/>
    <property type="project" value="UniProtKB-SubCell"/>
</dbReference>
<evidence type="ECO:0000313" key="6">
    <source>
        <dbReference type="Proteomes" id="UP000009170"/>
    </source>
</evidence>
<evidence type="ECO:0000256" key="3">
    <source>
        <dbReference type="ARBA" id="ARBA00022989"/>
    </source>
</evidence>
<keyword evidence="4" id="KW-0472">Membrane</keyword>
<dbReference type="Proteomes" id="UP000009170">
    <property type="component" value="Unassembled WGS sequence"/>
</dbReference>
<organism evidence="5 6">
    <name type="scientific">Ostreococcus tauri</name>
    <name type="common">Marine green alga</name>
    <dbReference type="NCBI Taxonomy" id="70448"/>
    <lineage>
        <taxon>Eukaryota</taxon>
        <taxon>Viridiplantae</taxon>
        <taxon>Chlorophyta</taxon>
        <taxon>Mamiellophyceae</taxon>
        <taxon>Mamiellales</taxon>
        <taxon>Bathycoccaceae</taxon>
        <taxon>Ostreococcus</taxon>
    </lineage>
</organism>
<proteinExistence type="predicted"/>
<sequence>MAPRRDGDDDRASSDAIRRRLLPPGRRARARRGETASDVTLFFVETLSRASPIALGVVAARVVSDALESFVDAFISPLIALTLGSRGRALREMSFSVLGVDFHFGEFLEQVVEGVATLGLLFLCIRVVATASRRSDHEPLWTPSARCEACKSWIARDALRCPMCRARVASNASGEDDRHLDV</sequence>
<protein>
    <submittedName>
        <fullName evidence="5">Large-conductance mechanosensitive channel</fullName>
    </submittedName>
</protein>
<evidence type="ECO:0000313" key="5">
    <source>
        <dbReference type="EMBL" id="CEF98254.1"/>
    </source>
</evidence>
<reference evidence="5 6" key="2">
    <citation type="journal article" date="2014" name="BMC Genomics">
        <title>An improved genome of the model marine alga Ostreococcus tauri unfolds by assessing Illumina de novo assemblies.</title>
        <authorList>
            <person name="Blanc-Mathieu R."/>
            <person name="Verhelst B."/>
            <person name="Derelle E."/>
            <person name="Rombauts S."/>
            <person name="Bouget F.Y."/>
            <person name="Carre I."/>
            <person name="Chateau A."/>
            <person name="Eyre-Walker A."/>
            <person name="Grimsley N."/>
            <person name="Moreau H."/>
            <person name="Piegu B."/>
            <person name="Rivals E."/>
            <person name="Schackwitz W."/>
            <person name="Van de Peer Y."/>
            <person name="Piganeau G."/>
        </authorList>
    </citation>
    <scope>NUCLEOTIDE SEQUENCE [LARGE SCALE GENOMIC DNA]</scope>
    <source>
        <strain evidence="6">OTTH 0595 / CCAP 157/2 / RCC745</strain>
    </source>
</reference>
<dbReference type="KEGG" id="ota:OT_ostta06g00950"/>
<dbReference type="OrthoDB" id="10516949at2759"/>
<evidence type="ECO:0000256" key="2">
    <source>
        <dbReference type="ARBA" id="ARBA00022692"/>
    </source>
</evidence>
<dbReference type="AlphaFoldDB" id="A0A090M7Z3"/>
<comment type="subcellular location">
    <subcellularLocation>
        <location evidence="1">Membrane</location>
        <topology evidence="1">Multi-pass membrane protein</topology>
    </subcellularLocation>
</comment>
<reference evidence="6" key="1">
    <citation type="journal article" date="2006" name="Proc. Natl. Acad. Sci. U.S.A.">
        <title>Genome analysis of the smallest free-living eukaryote Ostreococcus tauri unveils many unique features.</title>
        <authorList>
            <person name="Derelle E."/>
            <person name="Ferraz C."/>
            <person name="Rombauts S."/>
            <person name="Rouze P."/>
            <person name="Worden A.Z."/>
            <person name="Robbens S."/>
            <person name="Partensky F."/>
            <person name="Degroeve S."/>
            <person name="Echeynie S."/>
            <person name="Cooke R."/>
            <person name="Saeys Y."/>
            <person name="Wuyts J."/>
            <person name="Jabbari K."/>
            <person name="Bowler C."/>
            <person name="Panaud O."/>
            <person name="Piegu B."/>
            <person name="Ball S.G."/>
            <person name="Ral J.-P."/>
            <person name="Bouget F.-Y."/>
            <person name="Piganeau G."/>
            <person name="De Baets B."/>
            <person name="Picard A."/>
            <person name="Delseny M."/>
            <person name="Demaille J."/>
            <person name="Van de Peer Y."/>
            <person name="Moreau H."/>
        </authorList>
    </citation>
    <scope>NUCLEOTIDE SEQUENCE [LARGE SCALE GENOMIC DNA]</scope>
    <source>
        <strain evidence="6">OTTH 0595 / CCAP 157/2 / RCC745</strain>
    </source>
</reference>
<dbReference type="Gene3D" id="1.10.1200.120">
    <property type="entry name" value="Large-conductance mechanosensitive channel, MscL, domain 1"/>
    <property type="match status" value="1"/>
</dbReference>
<dbReference type="PANTHER" id="PTHR30266:SF2">
    <property type="entry name" value="LARGE-CONDUCTANCE MECHANOSENSITIVE CHANNEL"/>
    <property type="match status" value="1"/>
</dbReference>
<dbReference type="InterPro" id="IPR036019">
    <property type="entry name" value="MscL_channel"/>
</dbReference>
<dbReference type="InParanoid" id="A0A090M7Z3"/>
<keyword evidence="2" id="KW-0812">Transmembrane</keyword>
<evidence type="ECO:0000256" key="1">
    <source>
        <dbReference type="ARBA" id="ARBA00004141"/>
    </source>
</evidence>
<gene>
    <name evidence="5" type="ORF">OT_ostta06g00950</name>
</gene>
<keyword evidence="3" id="KW-1133">Transmembrane helix</keyword>
<dbReference type="SUPFAM" id="SSF81330">
    <property type="entry name" value="Gated mechanosensitive channel"/>
    <property type="match status" value="1"/>
</dbReference>
<evidence type="ECO:0000256" key="4">
    <source>
        <dbReference type="ARBA" id="ARBA00023136"/>
    </source>
</evidence>
<comment type="caution">
    <text evidence="5">The sequence shown here is derived from an EMBL/GenBank/DDBJ whole genome shotgun (WGS) entry which is preliminary data.</text>
</comment>
<name>A0A090M7Z3_OSTTA</name>
<dbReference type="EMBL" id="CAID01000006">
    <property type="protein sequence ID" value="CEF98254.1"/>
    <property type="molecule type" value="Genomic_DNA"/>
</dbReference>
<keyword evidence="6" id="KW-1185">Reference proteome</keyword>
<dbReference type="PANTHER" id="PTHR30266">
    <property type="entry name" value="MECHANOSENSITIVE CHANNEL MSCL"/>
    <property type="match status" value="1"/>
</dbReference>
<dbReference type="GO" id="GO:0008381">
    <property type="term" value="F:mechanosensitive monoatomic ion channel activity"/>
    <property type="evidence" value="ECO:0007669"/>
    <property type="project" value="TreeGrafter"/>
</dbReference>
<dbReference type="GeneID" id="9835247"/>
<dbReference type="RefSeq" id="XP_003079715.2">
    <property type="nucleotide sequence ID" value="XM_003079667.2"/>
</dbReference>